<dbReference type="SUPFAM" id="SSF46919">
    <property type="entry name" value="N-terminal Zn binding domain of HIV integrase"/>
    <property type="match status" value="1"/>
</dbReference>
<keyword evidence="6" id="KW-0255">Endonuclease</keyword>
<keyword evidence="9" id="KW-0862">Zinc</keyword>
<feature type="non-terminal residue" evidence="13">
    <location>
        <position position="1"/>
    </location>
</feature>
<dbReference type="PANTHER" id="PTHR41694:SF3">
    <property type="entry name" value="RNA-DIRECTED DNA POLYMERASE-RELATED"/>
    <property type="match status" value="1"/>
</dbReference>
<evidence type="ECO:0000313" key="14">
    <source>
        <dbReference type="Proteomes" id="UP000053330"/>
    </source>
</evidence>
<dbReference type="EC" id="2.7.7.49" evidence="1"/>
<evidence type="ECO:0000256" key="5">
    <source>
        <dbReference type="ARBA" id="ARBA00022723"/>
    </source>
</evidence>
<evidence type="ECO:0000259" key="10">
    <source>
        <dbReference type="PROSITE" id="PS50876"/>
    </source>
</evidence>
<evidence type="ECO:0000256" key="2">
    <source>
        <dbReference type="ARBA" id="ARBA00022679"/>
    </source>
</evidence>
<keyword evidence="4" id="KW-0540">Nuclease</keyword>
<evidence type="ECO:0000313" key="13">
    <source>
        <dbReference type="EMBL" id="KFP45423.1"/>
    </source>
</evidence>
<protein>
    <recommendedName>
        <fullName evidence="1">RNA-directed DNA polymerase</fullName>
        <ecNumber evidence="1">2.7.7.49</ecNumber>
    </recommendedName>
</protein>
<dbReference type="EMBL" id="KK762625">
    <property type="protein sequence ID" value="KFP45423.1"/>
    <property type="molecule type" value="Genomic_DNA"/>
</dbReference>
<proteinExistence type="predicted"/>
<dbReference type="Pfam" id="PF02022">
    <property type="entry name" value="Integrase_Zn"/>
    <property type="match status" value="1"/>
</dbReference>
<dbReference type="InterPro" id="IPR036397">
    <property type="entry name" value="RNaseH_sf"/>
</dbReference>
<evidence type="ECO:0000256" key="7">
    <source>
        <dbReference type="ARBA" id="ARBA00022801"/>
    </source>
</evidence>
<keyword evidence="3" id="KW-0548">Nucleotidyltransferase</keyword>
<dbReference type="SUPFAM" id="SSF53098">
    <property type="entry name" value="Ribonuclease H-like"/>
    <property type="match status" value="2"/>
</dbReference>
<dbReference type="PANTHER" id="PTHR41694">
    <property type="entry name" value="ENDOGENOUS RETROVIRUS GROUP K MEMBER POL PROTEIN"/>
    <property type="match status" value="1"/>
</dbReference>
<dbReference type="PROSITE" id="PS50879">
    <property type="entry name" value="RNASE_H_1"/>
    <property type="match status" value="1"/>
</dbReference>
<organism evidence="13 14">
    <name type="scientific">Chlamydotis macqueenii</name>
    <name type="common">Macqueen's bustard</name>
    <dbReference type="NCBI Taxonomy" id="187382"/>
    <lineage>
        <taxon>Eukaryota</taxon>
        <taxon>Metazoa</taxon>
        <taxon>Chordata</taxon>
        <taxon>Craniata</taxon>
        <taxon>Vertebrata</taxon>
        <taxon>Euteleostomi</taxon>
        <taxon>Archelosauria</taxon>
        <taxon>Archosauria</taxon>
        <taxon>Dinosauria</taxon>
        <taxon>Saurischia</taxon>
        <taxon>Theropoda</taxon>
        <taxon>Coelurosauria</taxon>
        <taxon>Aves</taxon>
        <taxon>Neognathae</taxon>
        <taxon>Neoaves</taxon>
        <taxon>Otidimorphae</taxon>
        <taxon>Otidiformes</taxon>
        <taxon>Otididae</taxon>
        <taxon>Chlamydotis</taxon>
    </lineage>
</organism>
<evidence type="ECO:0000256" key="3">
    <source>
        <dbReference type="ARBA" id="ARBA00022695"/>
    </source>
</evidence>
<gene>
    <name evidence="13" type="ORF">N324_04408</name>
</gene>
<accession>A0A091L114</accession>
<dbReference type="GO" id="GO:0003964">
    <property type="term" value="F:RNA-directed DNA polymerase activity"/>
    <property type="evidence" value="ECO:0007669"/>
    <property type="project" value="UniProtKB-KW"/>
</dbReference>
<feature type="non-terminal residue" evidence="13">
    <location>
        <position position="276"/>
    </location>
</feature>
<evidence type="ECO:0000259" key="12">
    <source>
        <dbReference type="PROSITE" id="PS50994"/>
    </source>
</evidence>
<evidence type="ECO:0000256" key="4">
    <source>
        <dbReference type="ARBA" id="ARBA00022722"/>
    </source>
</evidence>
<evidence type="ECO:0000256" key="8">
    <source>
        <dbReference type="ARBA" id="ARBA00022918"/>
    </source>
</evidence>
<dbReference type="InterPro" id="IPR003308">
    <property type="entry name" value="Integrase_Zn-bd_dom_N"/>
</dbReference>
<dbReference type="Gene3D" id="1.10.10.200">
    <property type="match status" value="1"/>
</dbReference>
<feature type="domain" description="RNase H type-1" evidence="11">
    <location>
        <begin position="1"/>
        <end position="102"/>
    </location>
</feature>
<dbReference type="GO" id="GO:0004523">
    <property type="term" value="F:RNA-DNA hybrid ribonuclease activity"/>
    <property type="evidence" value="ECO:0007669"/>
    <property type="project" value="InterPro"/>
</dbReference>
<dbReference type="InterPro" id="IPR012337">
    <property type="entry name" value="RNaseH-like_sf"/>
</dbReference>
<dbReference type="GO" id="GO:0015074">
    <property type="term" value="P:DNA integration"/>
    <property type="evidence" value="ECO:0007669"/>
    <property type="project" value="InterPro"/>
</dbReference>
<reference evidence="13 14" key="1">
    <citation type="submission" date="2014-04" db="EMBL/GenBank/DDBJ databases">
        <title>Genome evolution of avian class.</title>
        <authorList>
            <person name="Zhang G."/>
            <person name="Li C."/>
        </authorList>
    </citation>
    <scope>NUCLEOTIDE SEQUENCE [LARGE SCALE GENOMIC DNA]</scope>
    <source>
        <strain evidence="13">BGI_N324</strain>
    </source>
</reference>
<dbReference type="Gene3D" id="3.30.420.10">
    <property type="entry name" value="Ribonuclease H-like superfamily/Ribonuclease H"/>
    <property type="match status" value="2"/>
</dbReference>
<keyword evidence="2" id="KW-0808">Transferase</keyword>
<dbReference type="PROSITE" id="PS50994">
    <property type="entry name" value="INTEGRASE"/>
    <property type="match status" value="1"/>
</dbReference>
<evidence type="ECO:0000256" key="9">
    <source>
        <dbReference type="PROSITE-ProRule" id="PRU00450"/>
    </source>
</evidence>
<dbReference type="Pfam" id="PF00075">
    <property type="entry name" value="RNase_H"/>
    <property type="match status" value="1"/>
</dbReference>
<keyword evidence="14" id="KW-1185">Reference proteome</keyword>
<keyword evidence="9" id="KW-0863">Zinc-finger</keyword>
<dbReference type="InterPro" id="IPR017856">
    <property type="entry name" value="Integrase-like_N"/>
</dbReference>
<name>A0A091L114_9AVES</name>
<evidence type="ECO:0000256" key="1">
    <source>
        <dbReference type="ARBA" id="ARBA00012493"/>
    </source>
</evidence>
<feature type="domain" description="Integrase-type" evidence="10">
    <location>
        <begin position="104"/>
        <end position="145"/>
    </location>
</feature>
<keyword evidence="5" id="KW-0479">Metal-binding</keyword>
<sequence length="276" mass="30932">QGSTEVIKLVAVKLALLKFKDEPVNLVTDSVYGAGIVARLDYSMIKNVDNSFLMAELRMLWSLINQRKNDFYVMHVRSHTDLPGPIMEGNQLADFYTMSAIVPNRFEQAKLSHSFYHQNARALRRYFQLTMTQACSILAACPDCQLLAPLPAKEGVNPCGIKGNKLWQTDVTHFGGFGKMKYVHATVNTFSGYLVATAHMGERARDVCKHWLTCFAILGVPQRVKTDIGPAYSSAHVRVFLQQSGTEHITGIPHSPTGQTIIERSHRILKEQLNKQ</sequence>
<dbReference type="InterPro" id="IPR001584">
    <property type="entry name" value="Integrase_cat-core"/>
</dbReference>
<keyword evidence="7" id="KW-0378">Hydrolase</keyword>
<dbReference type="AlphaFoldDB" id="A0A091L114"/>
<dbReference type="Proteomes" id="UP000053330">
    <property type="component" value="Unassembled WGS sequence"/>
</dbReference>
<evidence type="ECO:0000256" key="6">
    <source>
        <dbReference type="ARBA" id="ARBA00022759"/>
    </source>
</evidence>
<dbReference type="PROSITE" id="PS50876">
    <property type="entry name" value="ZF_INTEGRASE"/>
    <property type="match status" value="1"/>
</dbReference>
<evidence type="ECO:0000259" key="11">
    <source>
        <dbReference type="PROSITE" id="PS50879"/>
    </source>
</evidence>
<dbReference type="Pfam" id="PF00665">
    <property type="entry name" value="rve"/>
    <property type="match status" value="1"/>
</dbReference>
<dbReference type="InterPro" id="IPR002156">
    <property type="entry name" value="RNaseH_domain"/>
</dbReference>
<dbReference type="GO" id="GO:0008270">
    <property type="term" value="F:zinc ion binding"/>
    <property type="evidence" value="ECO:0007669"/>
    <property type="project" value="UniProtKB-KW"/>
</dbReference>
<feature type="domain" description="Integrase catalytic" evidence="12">
    <location>
        <begin position="154"/>
        <end position="276"/>
    </location>
</feature>
<keyword evidence="8" id="KW-0695">RNA-directed DNA polymerase</keyword>
<dbReference type="GO" id="GO:0035613">
    <property type="term" value="F:RNA stem-loop binding"/>
    <property type="evidence" value="ECO:0007669"/>
    <property type="project" value="TreeGrafter"/>
</dbReference>